<dbReference type="Gene3D" id="1.10.150.50">
    <property type="entry name" value="Transcription Factor, Ets-1"/>
    <property type="match status" value="1"/>
</dbReference>
<keyword evidence="4" id="KW-0808">Transferase</keyword>
<feature type="transmembrane region" description="Helical" evidence="7">
    <location>
        <begin position="232"/>
        <end position="250"/>
    </location>
</feature>
<dbReference type="InterPro" id="IPR013761">
    <property type="entry name" value="SAM/pointed_sf"/>
</dbReference>
<evidence type="ECO:0000256" key="3">
    <source>
        <dbReference type="ARBA" id="ARBA00012485"/>
    </source>
</evidence>
<accession>A0ABM4CJU4</accession>
<evidence type="ECO:0000259" key="8">
    <source>
        <dbReference type="PROSITE" id="PS50237"/>
    </source>
</evidence>
<evidence type="ECO:0000256" key="4">
    <source>
        <dbReference type="ARBA" id="ARBA00022679"/>
    </source>
</evidence>
<dbReference type="Proteomes" id="UP001652625">
    <property type="component" value="Chromosome 09"/>
</dbReference>
<keyword evidence="7" id="KW-1133">Transmembrane helix</keyword>
<dbReference type="GeneID" id="100204104"/>
<evidence type="ECO:0000313" key="10">
    <source>
        <dbReference type="RefSeq" id="XP_065662027.1"/>
    </source>
</evidence>
<evidence type="ECO:0000256" key="6">
    <source>
        <dbReference type="PROSITE-ProRule" id="PRU00104"/>
    </source>
</evidence>
<dbReference type="SUPFAM" id="SSF56204">
    <property type="entry name" value="Hect, E3 ligase catalytic domain"/>
    <property type="match status" value="1"/>
</dbReference>
<sequence>MEFHRNIENIVAYKVSIVVTVIIFSISLHWYIEHKRFNEFQVWLKKNQLEEFYHIFIRNDISTLDAVLRLTTSDILYILERDFHTSSDALESINRLSKAIEQLRKEAQLLCWLHKNGLSYVENELHSLNISTLDDVIRNIELLKASKIFHDKIPLIMLENDKNNVKSYTYNNSYFFVYDIFYKVLALFRFIVTCGAGLLLLFFLISVLLAYTATTIFMRQLPQMAQEIRNGFISAFHLGAFGNFILRGMLPRVSQVEDLSNTVSVGYFQNIFGDYFDEKRSFITWLTDEDVVGMENVLKITFRKANGGPYDATKFSSLKCEVLIEGSSLEVNLVFCEEKNCIMIYFTPIKAGNYSISIIANGKVLANCPISKEYKAEKIDTTRSGLLLPSSLLILEENQSELISFDERDKYGNQCYSLVEELYKYQFHIYALGYPTDRISPQLLFIEEPDAKLHQAWITLSKAGIYSAAIYYDDKLFSENVTLVVLTNVEMKEVQKNIHMSSWNLYYEGYIRSSSENIMKQSETVTDKKRKVFCYISPKLLTIKEYYLKIFPKKLYSIRIQPTVKITFLDEIEPGILIKTRSNVVKLYSRHRNILVATFEKLMLKNIGGSQSFKEKQKFFYNTIENMHPRSSMTTASIEVSRDNLLNDAMNSVKSYSQSDWWRKLHIKFKGENGIDYGGLTREFIQLLLSELLHKKGALFRKYNDDDSQALIHPNPFREKTYQNIKLYEFLGLLIGKCLVECSFGQVRQLFIKARFSRSFLSLILGYGVSWKHFASDDKLYYTGKIKYILENNPECLEIYFTEDVYDNDNKFIKVVDLVANGSQIQVIDSNKEIYLQRLAEFRLHESVSEEIDSFLKGLHFIIPDGLLSMFDENELELLLCGMEYISVSDWKANSTFLFGIDLNDKVMSWFWSILYSFSQEELSRLLQFTTGCGQLPPEGFAGLYPSFQITRAGLTDSLPTAHTCFNNLCLPLYTSREEMKKKLIIAMNEGSEGFGLV</sequence>
<dbReference type="CDD" id="cd00078">
    <property type="entry name" value="HECTc"/>
    <property type="match status" value="1"/>
</dbReference>
<dbReference type="Gene3D" id="3.90.1750.10">
    <property type="entry name" value="Hect, E3 ligase catalytic domains"/>
    <property type="match status" value="1"/>
</dbReference>
<dbReference type="InterPro" id="IPR035983">
    <property type="entry name" value="Hect_E3_ubiquitin_ligase"/>
</dbReference>
<protein>
    <recommendedName>
        <fullName evidence="3">HECT-type E3 ubiquitin transferase</fullName>
        <ecNumber evidence="3">2.3.2.26</ecNumber>
    </recommendedName>
</protein>
<evidence type="ECO:0000256" key="5">
    <source>
        <dbReference type="ARBA" id="ARBA00022786"/>
    </source>
</evidence>
<dbReference type="PROSITE" id="PS50237">
    <property type="entry name" value="HECT"/>
    <property type="match status" value="1"/>
</dbReference>
<dbReference type="RefSeq" id="XP_065662027.1">
    <property type="nucleotide sequence ID" value="XM_065805955.1"/>
</dbReference>
<dbReference type="InterPro" id="IPR000569">
    <property type="entry name" value="HECT_dom"/>
</dbReference>
<feature type="transmembrane region" description="Helical" evidence="7">
    <location>
        <begin position="180"/>
        <end position="211"/>
    </location>
</feature>
<dbReference type="Pfam" id="PF25916">
    <property type="entry name" value="AREL1_PH-like"/>
    <property type="match status" value="1"/>
</dbReference>
<organism evidence="9 10">
    <name type="scientific">Hydra vulgaris</name>
    <name type="common">Hydra</name>
    <name type="synonym">Hydra attenuata</name>
    <dbReference type="NCBI Taxonomy" id="6087"/>
    <lineage>
        <taxon>Eukaryota</taxon>
        <taxon>Metazoa</taxon>
        <taxon>Cnidaria</taxon>
        <taxon>Hydrozoa</taxon>
        <taxon>Hydroidolina</taxon>
        <taxon>Anthoathecata</taxon>
        <taxon>Aplanulata</taxon>
        <taxon>Hydridae</taxon>
        <taxon>Hydra</taxon>
    </lineage>
</organism>
<keyword evidence="5 6" id="KW-0833">Ubl conjugation pathway</keyword>
<comment type="pathway">
    <text evidence="2">Protein modification; protein ubiquitination.</text>
</comment>
<name>A0ABM4CJU4_HYDVU</name>
<evidence type="ECO:0000256" key="7">
    <source>
        <dbReference type="SAM" id="Phobius"/>
    </source>
</evidence>
<evidence type="ECO:0000256" key="2">
    <source>
        <dbReference type="ARBA" id="ARBA00004906"/>
    </source>
</evidence>
<keyword evidence="9" id="KW-1185">Reference proteome</keyword>
<dbReference type="InterPro" id="IPR058738">
    <property type="entry name" value="PH-like_AREL1"/>
</dbReference>
<comment type="catalytic activity">
    <reaction evidence="1">
        <text>S-ubiquitinyl-[E2 ubiquitin-conjugating enzyme]-L-cysteine + [acceptor protein]-L-lysine = [E2 ubiquitin-conjugating enzyme]-L-cysteine + N(6)-ubiquitinyl-[acceptor protein]-L-lysine.</text>
        <dbReference type="EC" id="2.3.2.26"/>
    </reaction>
</comment>
<feature type="transmembrane region" description="Helical" evidence="7">
    <location>
        <begin position="12"/>
        <end position="32"/>
    </location>
</feature>
<reference evidence="10" key="1">
    <citation type="submission" date="2025-08" db="UniProtKB">
        <authorList>
            <consortium name="RefSeq"/>
        </authorList>
    </citation>
    <scope>IDENTIFICATION</scope>
</reference>
<dbReference type="Gene3D" id="3.30.2160.10">
    <property type="entry name" value="Hect, E3 ligase catalytic domain"/>
    <property type="match status" value="1"/>
</dbReference>
<keyword evidence="7" id="KW-0472">Membrane</keyword>
<evidence type="ECO:0000313" key="9">
    <source>
        <dbReference type="Proteomes" id="UP001652625"/>
    </source>
</evidence>
<proteinExistence type="predicted"/>
<keyword evidence="7" id="KW-0812">Transmembrane</keyword>
<dbReference type="SMART" id="SM00119">
    <property type="entry name" value="HECTc"/>
    <property type="match status" value="1"/>
</dbReference>
<dbReference type="Gene3D" id="3.30.2410.10">
    <property type="entry name" value="Hect, E3 ligase catalytic domain"/>
    <property type="match status" value="1"/>
</dbReference>
<dbReference type="PANTHER" id="PTHR11254">
    <property type="entry name" value="HECT DOMAIN UBIQUITIN-PROTEIN LIGASE"/>
    <property type="match status" value="1"/>
</dbReference>
<dbReference type="SUPFAM" id="SSF47769">
    <property type="entry name" value="SAM/Pointed domain"/>
    <property type="match status" value="1"/>
</dbReference>
<feature type="domain" description="HECT" evidence="8">
    <location>
        <begin position="657"/>
        <end position="998"/>
    </location>
</feature>
<dbReference type="PANTHER" id="PTHR11254:SF340">
    <property type="entry name" value="APOPTOSIS-RESISTANT E3 UBIQUITIN PROTEIN LIGASE 1"/>
    <property type="match status" value="1"/>
</dbReference>
<feature type="active site" description="Glycyl thioester intermediate" evidence="6">
    <location>
        <position position="965"/>
    </location>
</feature>
<evidence type="ECO:0000256" key="1">
    <source>
        <dbReference type="ARBA" id="ARBA00000885"/>
    </source>
</evidence>
<dbReference type="InterPro" id="IPR050409">
    <property type="entry name" value="E3_ubiq-protein_ligase"/>
</dbReference>
<dbReference type="Pfam" id="PF00632">
    <property type="entry name" value="HECT"/>
    <property type="match status" value="1"/>
</dbReference>
<dbReference type="EC" id="2.3.2.26" evidence="3"/>
<gene>
    <name evidence="10" type="primary">LOC100204104</name>
</gene>